<evidence type="ECO:0000256" key="3">
    <source>
        <dbReference type="ARBA" id="ARBA00023242"/>
    </source>
</evidence>
<dbReference type="NCBIfam" id="TIGR01557">
    <property type="entry name" value="myb_SHAQKYF"/>
    <property type="match status" value="1"/>
</dbReference>
<dbReference type="OrthoDB" id="1304696at2759"/>
<dbReference type="SUPFAM" id="SSF52172">
    <property type="entry name" value="CheY-like"/>
    <property type="match status" value="1"/>
</dbReference>
<dbReference type="InterPro" id="IPR044841">
    <property type="entry name" value="LUX/BOA-like"/>
</dbReference>
<dbReference type="GO" id="GO:0005634">
    <property type="term" value="C:nucleus"/>
    <property type="evidence" value="ECO:0007669"/>
    <property type="project" value="TreeGrafter"/>
</dbReference>
<dbReference type="GO" id="GO:0000160">
    <property type="term" value="P:phosphorelay signal transduction system"/>
    <property type="evidence" value="ECO:0007669"/>
    <property type="project" value="InterPro"/>
</dbReference>
<evidence type="ECO:0000313" key="8">
    <source>
        <dbReference type="Proteomes" id="UP000245207"/>
    </source>
</evidence>
<evidence type="ECO:0000256" key="4">
    <source>
        <dbReference type="PROSITE-ProRule" id="PRU00169"/>
    </source>
</evidence>
<gene>
    <name evidence="7" type="ORF">CTI12_AA505990</name>
</gene>
<feature type="modified residue" description="4-aspartylphosphate" evidence="4">
    <location>
        <position position="37"/>
    </location>
</feature>
<dbReference type="EMBL" id="PKPP01010566">
    <property type="protein sequence ID" value="PWA45850.1"/>
    <property type="molecule type" value="Genomic_DNA"/>
</dbReference>
<dbReference type="InterPro" id="IPR009057">
    <property type="entry name" value="Homeodomain-like_sf"/>
</dbReference>
<keyword evidence="2" id="KW-0804">Transcription</keyword>
<dbReference type="PROSITE" id="PS50110">
    <property type="entry name" value="RESPONSE_REGULATORY"/>
    <property type="match status" value="1"/>
</dbReference>
<dbReference type="PANTHER" id="PTHR31442:SF32">
    <property type="entry name" value="TWO-COMPONENT RESPONSE REGULATOR ORR21-LIKE"/>
    <property type="match status" value="1"/>
</dbReference>
<sequence length="280" mass="31844">MALKAPTDAEVTCIRDACAALKLLSEKKNEYDLLLIDREITSMDIHTFLRSADIKELLSMVMSEEDDEDFLDEALKSGAFLVLKKPLTVDESSCGSKRKERGSPRKDDITSYQSSEDNDVYDIMKRNHIEWTKELHTKFISVTRQLGEGRCYPMEILKLMNVPGLTRMQVASHLQRCRRGRWEVKEKRQVLAPSKSREKEIIIKHGRMPSTSEDRSSKIYDLTLSFKGCHTESNLMTNQAVRGSPVMNGSSPQNIAGQGSIHDTYSSNQQEAYNGFIKFL</sequence>
<dbReference type="PANTHER" id="PTHR31442">
    <property type="entry name" value="HOMEODOMAIN-LIKE SUPERFAMILY PROTEIN-RELATED"/>
    <property type="match status" value="1"/>
</dbReference>
<dbReference type="GO" id="GO:0003677">
    <property type="term" value="F:DNA binding"/>
    <property type="evidence" value="ECO:0007669"/>
    <property type="project" value="InterPro"/>
</dbReference>
<accession>A0A2U1LA13</accession>
<protein>
    <submittedName>
        <fullName evidence="7">Two-component response regulator ARR14</fullName>
    </submittedName>
</protein>
<evidence type="ECO:0000259" key="6">
    <source>
        <dbReference type="PROSITE" id="PS50110"/>
    </source>
</evidence>
<organism evidence="7 8">
    <name type="scientific">Artemisia annua</name>
    <name type="common">Sweet wormwood</name>
    <dbReference type="NCBI Taxonomy" id="35608"/>
    <lineage>
        <taxon>Eukaryota</taxon>
        <taxon>Viridiplantae</taxon>
        <taxon>Streptophyta</taxon>
        <taxon>Embryophyta</taxon>
        <taxon>Tracheophyta</taxon>
        <taxon>Spermatophyta</taxon>
        <taxon>Magnoliopsida</taxon>
        <taxon>eudicotyledons</taxon>
        <taxon>Gunneridae</taxon>
        <taxon>Pentapetalae</taxon>
        <taxon>asterids</taxon>
        <taxon>campanulids</taxon>
        <taxon>Asterales</taxon>
        <taxon>Asteraceae</taxon>
        <taxon>Asteroideae</taxon>
        <taxon>Anthemideae</taxon>
        <taxon>Artemisiinae</taxon>
        <taxon>Artemisia</taxon>
    </lineage>
</organism>
<keyword evidence="1" id="KW-0805">Transcription regulation</keyword>
<feature type="region of interest" description="Disordered" evidence="5">
    <location>
        <begin position="92"/>
        <end position="113"/>
    </location>
</feature>
<dbReference type="InterPro" id="IPR001789">
    <property type="entry name" value="Sig_transdc_resp-reg_receiver"/>
</dbReference>
<evidence type="ECO:0000313" key="7">
    <source>
        <dbReference type="EMBL" id="PWA45850.1"/>
    </source>
</evidence>
<dbReference type="STRING" id="35608.A0A2U1LA13"/>
<evidence type="ECO:0000256" key="2">
    <source>
        <dbReference type="ARBA" id="ARBA00023163"/>
    </source>
</evidence>
<evidence type="ECO:0000256" key="1">
    <source>
        <dbReference type="ARBA" id="ARBA00023015"/>
    </source>
</evidence>
<name>A0A2U1LA13_ARTAN</name>
<evidence type="ECO:0000256" key="5">
    <source>
        <dbReference type="SAM" id="MobiDB-lite"/>
    </source>
</evidence>
<proteinExistence type="predicted"/>
<dbReference type="Proteomes" id="UP000245207">
    <property type="component" value="Unassembled WGS sequence"/>
</dbReference>
<keyword evidence="8" id="KW-1185">Reference proteome</keyword>
<comment type="caution">
    <text evidence="7">The sequence shown here is derived from an EMBL/GenBank/DDBJ whole genome shotgun (WGS) entry which is preliminary data.</text>
</comment>
<keyword evidence="4" id="KW-0597">Phosphoprotein</keyword>
<dbReference type="InterPro" id="IPR011006">
    <property type="entry name" value="CheY-like_superfamily"/>
</dbReference>
<reference evidence="7 8" key="1">
    <citation type="journal article" date="2018" name="Mol. Plant">
        <title>The genome of Artemisia annua provides insight into the evolution of Asteraceae family and artemisinin biosynthesis.</title>
        <authorList>
            <person name="Shen Q."/>
            <person name="Zhang L."/>
            <person name="Liao Z."/>
            <person name="Wang S."/>
            <person name="Yan T."/>
            <person name="Shi P."/>
            <person name="Liu M."/>
            <person name="Fu X."/>
            <person name="Pan Q."/>
            <person name="Wang Y."/>
            <person name="Lv Z."/>
            <person name="Lu X."/>
            <person name="Zhang F."/>
            <person name="Jiang W."/>
            <person name="Ma Y."/>
            <person name="Chen M."/>
            <person name="Hao X."/>
            <person name="Li L."/>
            <person name="Tang Y."/>
            <person name="Lv G."/>
            <person name="Zhou Y."/>
            <person name="Sun X."/>
            <person name="Brodelius P.E."/>
            <person name="Rose J.K.C."/>
            <person name="Tang K."/>
        </authorList>
    </citation>
    <scope>NUCLEOTIDE SEQUENCE [LARGE SCALE GENOMIC DNA]</scope>
    <source>
        <strain evidence="8">cv. Huhao1</strain>
        <tissue evidence="7">Leaf</tissue>
    </source>
</reference>
<keyword evidence="3" id="KW-0539">Nucleus</keyword>
<dbReference type="GO" id="GO:0003700">
    <property type="term" value="F:DNA-binding transcription factor activity"/>
    <property type="evidence" value="ECO:0007669"/>
    <property type="project" value="InterPro"/>
</dbReference>
<dbReference type="Gene3D" id="1.10.10.60">
    <property type="entry name" value="Homeodomain-like"/>
    <property type="match status" value="1"/>
</dbReference>
<dbReference type="AlphaFoldDB" id="A0A2U1LA13"/>
<dbReference type="SUPFAM" id="SSF46689">
    <property type="entry name" value="Homeodomain-like"/>
    <property type="match status" value="1"/>
</dbReference>
<feature type="domain" description="Response regulatory" evidence="6">
    <location>
        <begin position="1"/>
        <end position="100"/>
    </location>
</feature>
<dbReference type="InterPro" id="IPR006447">
    <property type="entry name" value="Myb_dom_plants"/>
</dbReference>
<dbReference type="Gene3D" id="3.40.50.2300">
    <property type="match status" value="1"/>
</dbReference>